<dbReference type="Proteomes" id="UP000676967">
    <property type="component" value="Chromosome"/>
</dbReference>
<dbReference type="Pfam" id="PF03583">
    <property type="entry name" value="LIP"/>
    <property type="match status" value="1"/>
</dbReference>
<feature type="signal peptide" evidence="1">
    <location>
        <begin position="1"/>
        <end position="28"/>
    </location>
</feature>
<dbReference type="SUPFAM" id="SSF53474">
    <property type="entry name" value="alpha/beta-Hydrolases"/>
    <property type="match status" value="1"/>
</dbReference>
<dbReference type="EMBL" id="AP023356">
    <property type="protein sequence ID" value="BCJ46816.1"/>
    <property type="molecule type" value="Genomic_DNA"/>
</dbReference>
<dbReference type="InterPro" id="IPR029058">
    <property type="entry name" value="AB_hydrolase_fold"/>
</dbReference>
<keyword evidence="1" id="KW-0732">Signal</keyword>
<dbReference type="PIRSF" id="PIRSF029171">
    <property type="entry name" value="Esterase_LipA"/>
    <property type="match status" value="1"/>
</dbReference>
<dbReference type="InterPro" id="IPR005152">
    <property type="entry name" value="Lipase_secreted"/>
</dbReference>
<evidence type="ECO:0000256" key="1">
    <source>
        <dbReference type="SAM" id="SignalP"/>
    </source>
</evidence>
<feature type="chain" id="PRO_5046104742" evidence="1">
    <location>
        <begin position="29"/>
        <end position="372"/>
    </location>
</feature>
<keyword evidence="3" id="KW-1185">Reference proteome</keyword>
<dbReference type="RefSeq" id="WP_189331613.1">
    <property type="nucleotide sequence ID" value="NZ_AP023356.1"/>
</dbReference>
<name>A0ABN6CNN7_9ACTN</name>
<dbReference type="PANTHER" id="PTHR34853:SF1">
    <property type="entry name" value="LIPASE 5"/>
    <property type="match status" value="1"/>
</dbReference>
<accession>A0ABN6CNN7</accession>
<dbReference type="PANTHER" id="PTHR34853">
    <property type="match status" value="1"/>
</dbReference>
<organism evidence="2 3">
    <name type="scientific">Actinoplanes ianthinogenes</name>
    <dbReference type="NCBI Taxonomy" id="122358"/>
    <lineage>
        <taxon>Bacteria</taxon>
        <taxon>Bacillati</taxon>
        <taxon>Actinomycetota</taxon>
        <taxon>Actinomycetes</taxon>
        <taxon>Micromonosporales</taxon>
        <taxon>Micromonosporaceae</taxon>
        <taxon>Actinoplanes</taxon>
    </lineage>
</organism>
<sequence>MNKIVRPLLAVLLSVTGIVAATAQPAVAATESTALAPGLVLSSSTATLPAELSALATGKRIQYLSTSITGSAITATGLILTPRTGKKNRTVAWAHGTTGLADQCAPSTNQAVFWPEARTAVAELLSRGWTVAATDYPGIGTPQAHPYLIGASEGRAIIDSVKAARNLDSALTPQYVIDGHSQGGQGALFASQIAPSYDGNLVLKGTSSIAPVSNTDTIVPLIPGTAGQGYLVMALYGLNAVDSAVQPSAILAPPAKAKVGVLSSGCLNEILAAYENLSATQLLVGGTVPDAVLAKFVQYDNPAQTAPSAPILVVQGTEDEAVPYFVTADQLIPQLQAYSQPVTFVPIEGATHDTSVIESADLVADWIAARFA</sequence>
<dbReference type="Gene3D" id="3.40.50.1820">
    <property type="entry name" value="alpha/beta hydrolase"/>
    <property type="match status" value="2"/>
</dbReference>
<protein>
    <submittedName>
        <fullName evidence="2">Lipase</fullName>
    </submittedName>
</protein>
<gene>
    <name evidence="2" type="ORF">Aiant_74730</name>
</gene>
<evidence type="ECO:0000313" key="3">
    <source>
        <dbReference type="Proteomes" id="UP000676967"/>
    </source>
</evidence>
<proteinExistence type="predicted"/>
<reference evidence="2 3" key="1">
    <citation type="submission" date="2020-08" db="EMBL/GenBank/DDBJ databases">
        <title>Whole genome shotgun sequence of Actinoplanes ianthinogenes NBRC 13996.</title>
        <authorList>
            <person name="Komaki H."/>
            <person name="Tamura T."/>
        </authorList>
    </citation>
    <scope>NUCLEOTIDE SEQUENCE [LARGE SCALE GENOMIC DNA]</scope>
    <source>
        <strain evidence="2 3">NBRC 13996</strain>
    </source>
</reference>
<evidence type="ECO:0000313" key="2">
    <source>
        <dbReference type="EMBL" id="BCJ46816.1"/>
    </source>
</evidence>